<dbReference type="OrthoDB" id="3078176at2"/>
<feature type="transmembrane region" description="Helical" evidence="2">
    <location>
        <begin position="99"/>
        <end position="120"/>
    </location>
</feature>
<dbReference type="KEGG" id="ngv:CDO52_24790"/>
<protein>
    <submittedName>
        <fullName evidence="3">Uncharacterized protein</fullName>
    </submittedName>
</protein>
<accession>A0A223SBW9</accession>
<feature type="transmembrane region" description="Helical" evidence="2">
    <location>
        <begin position="181"/>
        <end position="205"/>
    </location>
</feature>
<dbReference type="AlphaFoldDB" id="A0A223SBW9"/>
<keyword evidence="2" id="KW-1133">Transmembrane helix</keyword>
<evidence type="ECO:0000256" key="1">
    <source>
        <dbReference type="SAM" id="MobiDB-lite"/>
    </source>
</evidence>
<keyword evidence="2" id="KW-0472">Membrane</keyword>
<sequence>MPRSSYAGSASTKEKARKRSSAAANRTAPDDGAHASPYARSEVTRLLCASAYLDGRFRRSVIKEFVERREQVAAPSLGFDAVPVVRHCLHARRLELKCLGWLTAAWAVPFLALFLVWIAIAVFSDRSEADLFVAATLVGVTPGVMLFVALCLLAWLSRVVSGRSTSVYVDDRAERSPRKGILAWLGTVIRIAAWAMGYSYAGFILTLVFDRGYGSGWAEFDATEFAALMLIGALALVAWVVSWYRASVEHVLSVDLSKPRFSGQGPEVAEKYAPLLDAVAREQHSSVVIYDPAAPFRGAGQPHKPWSLALELRPADGRTPTDGLTGRRIIDLVRPQLASLAERAGATSRDRLSGLEVSECVFLPAPLPFGYQREQLPVGDSDAPQVMRHIDNAVGEGAEQRRHFLRIRVGAWAEEVVTTLFVRAHTQGRMLLLEVVPHVLTPIREEFRAVDAIVPDRGARRAVSALATAPVASVSALVSLFQTMASRSRSWRSNPDGSRVEAPLISIREQAAAGPLSLFQEMDVARYVKTLQDRIASGVRQALVEAGYQTDEFQQQIVNIGSGGVFIGGSMSGGAIASGEGAAARHGSSSPAAADSAQAKAT</sequence>
<dbReference type="RefSeq" id="WP_017618877.1">
    <property type="nucleotide sequence ID" value="NZ_ANBG01000199.1"/>
</dbReference>
<proteinExistence type="predicted"/>
<dbReference type="Proteomes" id="UP000215005">
    <property type="component" value="Chromosome"/>
</dbReference>
<feature type="transmembrane region" description="Helical" evidence="2">
    <location>
        <begin position="132"/>
        <end position="156"/>
    </location>
</feature>
<keyword evidence="2" id="KW-0812">Transmembrane</keyword>
<name>A0A223SBW9_9ACTN</name>
<gene>
    <name evidence="3" type="ORF">CDO52_24790</name>
</gene>
<evidence type="ECO:0000313" key="4">
    <source>
        <dbReference type="Proteomes" id="UP000215005"/>
    </source>
</evidence>
<organism evidence="3 4">
    <name type="scientific">Nocardiopsis gilva YIM 90087</name>
    <dbReference type="NCBI Taxonomy" id="1235441"/>
    <lineage>
        <taxon>Bacteria</taxon>
        <taxon>Bacillati</taxon>
        <taxon>Actinomycetota</taxon>
        <taxon>Actinomycetes</taxon>
        <taxon>Streptosporangiales</taxon>
        <taxon>Nocardiopsidaceae</taxon>
        <taxon>Nocardiopsis</taxon>
    </lineage>
</organism>
<reference evidence="3 4" key="1">
    <citation type="submission" date="2017-08" db="EMBL/GenBank/DDBJ databases">
        <title>The complete genome sequence of Nocardiopsis gilva YIM 90087.</title>
        <authorList>
            <person name="Yin M."/>
            <person name="Tang S."/>
        </authorList>
    </citation>
    <scope>NUCLEOTIDE SEQUENCE [LARGE SCALE GENOMIC DNA]</scope>
    <source>
        <strain evidence="3 4">YIM 90087</strain>
    </source>
</reference>
<evidence type="ECO:0000313" key="3">
    <source>
        <dbReference type="EMBL" id="ASU85590.1"/>
    </source>
</evidence>
<feature type="region of interest" description="Disordered" evidence="1">
    <location>
        <begin position="578"/>
        <end position="602"/>
    </location>
</feature>
<dbReference type="EMBL" id="CP022753">
    <property type="protein sequence ID" value="ASU85590.1"/>
    <property type="molecule type" value="Genomic_DNA"/>
</dbReference>
<evidence type="ECO:0000256" key="2">
    <source>
        <dbReference type="SAM" id="Phobius"/>
    </source>
</evidence>
<feature type="region of interest" description="Disordered" evidence="1">
    <location>
        <begin position="1"/>
        <end position="36"/>
    </location>
</feature>
<keyword evidence="4" id="KW-1185">Reference proteome</keyword>
<feature type="transmembrane region" description="Helical" evidence="2">
    <location>
        <begin position="225"/>
        <end position="244"/>
    </location>
</feature>